<gene>
    <name evidence="1" type="ORF">N478_12625</name>
</gene>
<dbReference type="PATRIC" id="fig|1365257.3.peg.930"/>
<sequence length="278" mass="31361">MLECTKNEVSVLNAQSWWEHSKPLEEINVNDFTPELLRDKYIKNWSPLVIRGLGHNYGFIQDLENVDSFIAKHSKQKVFASFPIYEGSVDGDEDKKVARKVIELGELPSLSNGDFSINAPVGSYSDYDQSLIFSEDALSGISRGPLLQQLSAPRFYPIWRLFLCRGGFTPWHCHISDEHLTFQLSGRKDFALAKHSQMRGGKFCKGEAMVATLDAGDAIYIPPNLYHTVAPIGQGFGATLAHTFSIGLENQFKYLLSSYARYSLPAIFLELKRKFKNQ</sequence>
<accession>A0A161Y6G6</accession>
<dbReference type="EMBL" id="AUXX01000006">
    <property type="protein sequence ID" value="KZN69021.1"/>
    <property type="molecule type" value="Genomic_DNA"/>
</dbReference>
<organism evidence="1 2">
    <name type="scientific">Pseudoalteromonas luteoviolacea S4060-1</name>
    <dbReference type="NCBI Taxonomy" id="1365257"/>
    <lineage>
        <taxon>Bacteria</taxon>
        <taxon>Pseudomonadati</taxon>
        <taxon>Pseudomonadota</taxon>
        <taxon>Gammaproteobacteria</taxon>
        <taxon>Alteromonadales</taxon>
        <taxon>Pseudoalteromonadaceae</taxon>
        <taxon>Pseudoalteromonas</taxon>
    </lineage>
</organism>
<dbReference type="RefSeq" id="WP_063380179.1">
    <property type="nucleotide sequence ID" value="NZ_AUXX01000006.1"/>
</dbReference>
<name>A0A161Y6G6_9GAMM</name>
<dbReference type="AlphaFoldDB" id="A0A161Y6G6"/>
<reference evidence="1 2" key="1">
    <citation type="submission" date="2013-07" db="EMBL/GenBank/DDBJ databases">
        <title>Comparative Genomic and Metabolomic Analysis of Twelve Strains of Pseudoalteromonas luteoviolacea.</title>
        <authorList>
            <person name="Vynne N.G."/>
            <person name="Mansson M."/>
            <person name="Gram L."/>
        </authorList>
    </citation>
    <scope>NUCLEOTIDE SEQUENCE [LARGE SCALE GENOMIC DNA]</scope>
    <source>
        <strain evidence="1 2">S4060-1</strain>
    </source>
</reference>
<comment type="caution">
    <text evidence="1">The sequence shown here is derived from an EMBL/GenBank/DDBJ whole genome shotgun (WGS) entry which is preliminary data.</text>
</comment>
<dbReference type="Proteomes" id="UP000076661">
    <property type="component" value="Unassembled WGS sequence"/>
</dbReference>
<dbReference type="SUPFAM" id="SSF51197">
    <property type="entry name" value="Clavaminate synthase-like"/>
    <property type="match status" value="1"/>
</dbReference>
<protein>
    <recommendedName>
        <fullName evidence="3">JmjC domain-containing protein</fullName>
    </recommendedName>
</protein>
<proteinExistence type="predicted"/>
<evidence type="ECO:0000313" key="1">
    <source>
        <dbReference type="EMBL" id="KZN69021.1"/>
    </source>
</evidence>
<dbReference type="Gene3D" id="2.60.120.650">
    <property type="entry name" value="Cupin"/>
    <property type="match status" value="1"/>
</dbReference>
<evidence type="ECO:0000313" key="2">
    <source>
        <dbReference type="Proteomes" id="UP000076661"/>
    </source>
</evidence>
<evidence type="ECO:0008006" key="3">
    <source>
        <dbReference type="Google" id="ProtNLM"/>
    </source>
</evidence>